<dbReference type="InterPro" id="IPR003593">
    <property type="entry name" value="AAA+_ATPase"/>
</dbReference>
<keyword evidence="7" id="KW-1185">Reference proteome</keyword>
<dbReference type="SMART" id="SM00382">
    <property type="entry name" value="AAA"/>
    <property type="match status" value="1"/>
</dbReference>
<dbReference type="InterPro" id="IPR050130">
    <property type="entry name" value="ClpA_ClpB"/>
</dbReference>
<dbReference type="InterPro" id="IPR027417">
    <property type="entry name" value="P-loop_NTPase"/>
</dbReference>
<dbReference type="Gene3D" id="3.40.50.300">
    <property type="entry name" value="P-loop containing nucleotide triphosphate hydrolases"/>
    <property type="match status" value="1"/>
</dbReference>
<feature type="domain" description="AAA+ ATPase" evidence="5">
    <location>
        <begin position="49"/>
        <end position="214"/>
    </location>
</feature>
<keyword evidence="2" id="KW-0067">ATP-binding</keyword>
<keyword evidence="3" id="KW-0143">Chaperone</keyword>
<accession>A0ABP9UTG8</accession>
<evidence type="ECO:0000256" key="2">
    <source>
        <dbReference type="ARBA" id="ARBA00022840"/>
    </source>
</evidence>
<evidence type="ECO:0000256" key="1">
    <source>
        <dbReference type="ARBA" id="ARBA00022741"/>
    </source>
</evidence>
<gene>
    <name evidence="6" type="ORF">Hsar01_03265</name>
</gene>
<reference evidence="6 7" key="1">
    <citation type="submission" date="2024-02" db="EMBL/GenBank/DDBJ databases">
        <title>Haloferula sargassicola NBRC 104335.</title>
        <authorList>
            <person name="Ichikawa N."/>
            <person name="Katano-Makiyama Y."/>
            <person name="Hidaka K."/>
        </authorList>
    </citation>
    <scope>NUCLEOTIDE SEQUENCE [LARGE SCALE GENOMIC DNA]</scope>
    <source>
        <strain evidence="6 7">NBRC 104335</strain>
    </source>
</reference>
<sequence length="361" mass="39945">MSDAEFKAPDLTKLDAFLRERIQGQDFAASRVTSAVQRAELGLRKPNRPKAVFLFLGPTGVGKTETTLNLSRFLHGDESAVARFDMGEYGHDDSIQRLLGDSRGSQGLLGEAIDARPSGGILLLDEIEKAHPRVSKVFLAATDAARVTMSTGETKDLSEWYIIFTSNLGSADAVKMEGVPYSMLERTVMQAATAFFAPETIARFQHKIVFNSLSYDIQRSVALAMIDRESRLIERTATERYRIPVGVSHAAEVVTFLVRRGYTREMGARHMRDAIETHMGEPVARWMLSTDKLHSPTELRFTAPPQSVSLSLHPVLREAGTIPRHGNEDPQENGEESFQEAAENPIRQSLPFASVEIGETS</sequence>
<dbReference type="Pfam" id="PF07724">
    <property type="entry name" value="AAA_2"/>
    <property type="match status" value="1"/>
</dbReference>
<dbReference type="PRINTS" id="PR00300">
    <property type="entry name" value="CLPPROTEASEA"/>
</dbReference>
<dbReference type="EMBL" id="BAABRI010000019">
    <property type="protein sequence ID" value="GAA5484027.1"/>
    <property type="molecule type" value="Genomic_DNA"/>
</dbReference>
<evidence type="ECO:0000259" key="5">
    <source>
        <dbReference type="SMART" id="SM00382"/>
    </source>
</evidence>
<dbReference type="PANTHER" id="PTHR11638:SF18">
    <property type="entry name" value="HEAT SHOCK PROTEIN 104"/>
    <property type="match status" value="1"/>
</dbReference>
<dbReference type="Proteomes" id="UP001476282">
    <property type="component" value="Unassembled WGS sequence"/>
</dbReference>
<evidence type="ECO:0000256" key="4">
    <source>
        <dbReference type="SAM" id="MobiDB-lite"/>
    </source>
</evidence>
<dbReference type="InterPro" id="IPR001270">
    <property type="entry name" value="ClpA/B"/>
</dbReference>
<evidence type="ECO:0000313" key="6">
    <source>
        <dbReference type="EMBL" id="GAA5484027.1"/>
    </source>
</evidence>
<keyword evidence="1" id="KW-0547">Nucleotide-binding</keyword>
<evidence type="ECO:0000256" key="3">
    <source>
        <dbReference type="ARBA" id="ARBA00023186"/>
    </source>
</evidence>
<name>A0ABP9UTG8_9BACT</name>
<dbReference type="InterPro" id="IPR019489">
    <property type="entry name" value="Clp_ATPase_C"/>
</dbReference>
<dbReference type="SUPFAM" id="SSF52540">
    <property type="entry name" value="P-loop containing nucleoside triphosphate hydrolases"/>
    <property type="match status" value="1"/>
</dbReference>
<dbReference type="CDD" id="cd19499">
    <property type="entry name" value="RecA-like_ClpB_Hsp104-like"/>
    <property type="match status" value="1"/>
</dbReference>
<dbReference type="Pfam" id="PF10431">
    <property type="entry name" value="ClpB_D2-small"/>
    <property type="match status" value="1"/>
</dbReference>
<dbReference type="InterPro" id="IPR003959">
    <property type="entry name" value="ATPase_AAA_core"/>
</dbReference>
<feature type="region of interest" description="Disordered" evidence="4">
    <location>
        <begin position="320"/>
        <end position="361"/>
    </location>
</feature>
<protein>
    <recommendedName>
        <fullName evidence="5">AAA+ ATPase domain-containing protein</fullName>
    </recommendedName>
</protein>
<proteinExistence type="predicted"/>
<evidence type="ECO:0000313" key="7">
    <source>
        <dbReference type="Proteomes" id="UP001476282"/>
    </source>
</evidence>
<organism evidence="6 7">
    <name type="scientific">Haloferula sargassicola</name>
    <dbReference type="NCBI Taxonomy" id="490096"/>
    <lineage>
        <taxon>Bacteria</taxon>
        <taxon>Pseudomonadati</taxon>
        <taxon>Verrucomicrobiota</taxon>
        <taxon>Verrucomicrobiia</taxon>
        <taxon>Verrucomicrobiales</taxon>
        <taxon>Verrucomicrobiaceae</taxon>
        <taxon>Haloferula</taxon>
    </lineage>
</organism>
<dbReference type="PANTHER" id="PTHR11638">
    <property type="entry name" value="ATP-DEPENDENT CLP PROTEASE"/>
    <property type="match status" value="1"/>
</dbReference>
<dbReference type="Gene3D" id="1.10.8.60">
    <property type="match status" value="1"/>
</dbReference>
<feature type="compositionally biased region" description="Acidic residues" evidence="4">
    <location>
        <begin position="329"/>
        <end position="338"/>
    </location>
</feature>
<comment type="caution">
    <text evidence="6">The sequence shown here is derived from an EMBL/GenBank/DDBJ whole genome shotgun (WGS) entry which is preliminary data.</text>
</comment>